<comment type="caution">
    <text evidence="2">The sequence shown here is derived from an EMBL/GenBank/DDBJ whole genome shotgun (WGS) entry which is preliminary data.</text>
</comment>
<evidence type="ECO:0000256" key="1">
    <source>
        <dbReference type="SAM" id="MobiDB-lite"/>
    </source>
</evidence>
<proteinExistence type="predicted"/>
<dbReference type="Proteomes" id="UP001221898">
    <property type="component" value="Unassembled WGS sequence"/>
</dbReference>
<feature type="compositionally biased region" description="Polar residues" evidence="1">
    <location>
        <begin position="37"/>
        <end position="48"/>
    </location>
</feature>
<reference evidence="2" key="1">
    <citation type="journal article" date="2023" name="Science">
        <title>Genome structures resolve the early diversification of teleost fishes.</title>
        <authorList>
            <person name="Parey E."/>
            <person name="Louis A."/>
            <person name="Montfort J."/>
            <person name="Bouchez O."/>
            <person name="Roques C."/>
            <person name="Iampietro C."/>
            <person name="Lluch J."/>
            <person name="Castinel A."/>
            <person name="Donnadieu C."/>
            <person name="Desvignes T."/>
            <person name="Floi Bucao C."/>
            <person name="Jouanno E."/>
            <person name="Wen M."/>
            <person name="Mejri S."/>
            <person name="Dirks R."/>
            <person name="Jansen H."/>
            <person name="Henkel C."/>
            <person name="Chen W.J."/>
            <person name="Zahm M."/>
            <person name="Cabau C."/>
            <person name="Klopp C."/>
            <person name="Thompson A.W."/>
            <person name="Robinson-Rechavi M."/>
            <person name="Braasch I."/>
            <person name="Lecointre G."/>
            <person name="Bobe J."/>
            <person name="Postlethwait J.H."/>
            <person name="Berthelot C."/>
            <person name="Roest Crollius H."/>
            <person name="Guiguen Y."/>
        </authorList>
    </citation>
    <scope>NUCLEOTIDE SEQUENCE</scope>
    <source>
        <strain evidence="2">NC1722</strain>
    </source>
</reference>
<dbReference type="AlphaFoldDB" id="A0AAD7X2M5"/>
<accession>A0AAD7X2M5</accession>
<evidence type="ECO:0000313" key="2">
    <source>
        <dbReference type="EMBL" id="KAJ8417928.1"/>
    </source>
</evidence>
<name>A0AAD7X2M5_9TELE</name>
<keyword evidence="3" id="KW-1185">Reference proteome</keyword>
<organism evidence="2 3">
    <name type="scientific">Aldrovandia affinis</name>
    <dbReference type="NCBI Taxonomy" id="143900"/>
    <lineage>
        <taxon>Eukaryota</taxon>
        <taxon>Metazoa</taxon>
        <taxon>Chordata</taxon>
        <taxon>Craniata</taxon>
        <taxon>Vertebrata</taxon>
        <taxon>Euteleostomi</taxon>
        <taxon>Actinopterygii</taxon>
        <taxon>Neopterygii</taxon>
        <taxon>Teleostei</taxon>
        <taxon>Notacanthiformes</taxon>
        <taxon>Halosauridae</taxon>
        <taxon>Aldrovandia</taxon>
    </lineage>
</organism>
<feature type="region of interest" description="Disordered" evidence="1">
    <location>
        <begin position="37"/>
        <end position="76"/>
    </location>
</feature>
<gene>
    <name evidence="2" type="ORF">AAFF_G00227710</name>
</gene>
<dbReference type="EMBL" id="JAINUG010000003">
    <property type="protein sequence ID" value="KAJ8417928.1"/>
    <property type="molecule type" value="Genomic_DNA"/>
</dbReference>
<feature type="compositionally biased region" description="Basic and acidic residues" evidence="1">
    <location>
        <begin position="1"/>
        <end position="17"/>
    </location>
</feature>
<feature type="region of interest" description="Disordered" evidence="1">
    <location>
        <begin position="1"/>
        <end position="20"/>
    </location>
</feature>
<protein>
    <submittedName>
        <fullName evidence="2">Uncharacterized protein</fullName>
    </submittedName>
</protein>
<sequence length="230" mass="24425">MAGMREATDRSPPRGETTDAIYLPECNSLLESVQTPRASHCRGSSFSHGPSIAGAAETTTTTSASHPGVGKSPPPLSVRVFESRREPCAPAGSHRVLGRKSGSRKECDGGRHTLMDVCHSLDCPLCLPARPGINLLISQPWSSSCRREYSVNSRGKNVGAELQVRGTHRSVSCASLAASASRAERVGYLGEWARRSAGSADCSGPDAEQGLSTRERKQPQEPPSQRNSCG</sequence>
<evidence type="ECO:0000313" key="3">
    <source>
        <dbReference type="Proteomes" id="UP001221898"/>
    </source>
</evidence>
<feature type="region of interest" description="Disordered" evidence="1">
    <location>
        <begin position="195"/>
        <end position="230"/>
    </location>
</feature>